<protein>
    <recommendedName>
        <fullName evidence="5">Probable membrane transporter protein</fullName>
    </recommendedName>
</protein>
<dbReference type="STRING" id="867904.Metho_1754"/>
<comment type="similarity">
    <text evidence="5">Belongs to the 4-toluene sulfonate uptake permease (TSUP) (TC 2.A.102) family.</text>
</comment>
<organism evidence="6 7">
    <name type="scientific">Methanomethylovorans hollandica (strain DSM 15978 / NBRC 107637 / DMS1)</name>
    <dbReference type="NCBI Taxonomy" id="867904"/>
    <lineage>
        <taxon>Archaea</taxon>
        <taxon>Methanobacteriati</taxon>
        <taxon>Methanobacteriota</taxon>
        <taxon>Stenosarchaea group</taxon>
        <taxon>Methanomicrobia</taxon>
        <taxon>Methanosarcinales</taxon>
        <taxon>Methanosarcinaceae</taxon>
        <taxon>Methanomethylovorans</taxon>
    </lineage>
</organism>
<evidence type="ECO:0000256" key="5">
    <source>
        <dbReference type="RuleBase" id="RU363041"/>
    </source>
</evidence>
<dbReference type="KEGG" id="mhz:Metho_1754"/>
<dbReference type="EMBL" id="CP003362">
    <property type="protein sequence ID" value="AGB49941.1"/>
    <property type="molecule type" value="Genomic_DNA"/>
</dbReference>
<evidence type="ECO:0000256" key="2">
    <source>
        <dbReference type="ARBA" id="ARBA00022692"/>
    </source>
</evidence>
<dbReference type="Proteomes" id="UP000010866">
    <property type="component" value="Chromosome"/>
</dbReference>
<dbReference type="PANTHER" id="PTHR43701">
    <property type="entry name" value="MEMBRANE TRANSPORTER PROTEIN MJ0441-RELATED"/>
    <property type="match status" value="1"/>
</dbReference>
<comment type="subcellular location">
    <subcellularLocation>
        <location evidence="5">Cell membrane</location>
        <topology evidence="5">Multi-pass membrane protein</topology>
    </subcellularLocation>
    <subcellularLocation>
        <location evidence="1">Membrane</location>
        <topology evidence="1">Multi-pass membrane protein</topology>
    </subcellularLocation>
</comment>
<feature type="transmembrane region" description="Helical" evidence="5">
    <location>
        <begin position="39"/>
        <end position="59"/>
    </location>
</feature>
<evidence type="ECO:0000313" key="6">
    <source>
        <dbReference type="EMBL" id="AGB49941.1"/>
    </source>
</evidence>
<keyword evidence="2 5" id="KW-0812">Transmembrane</keyword>
<dbReference type="InterPro" id="IPR051598">
    <property type="entry name" value="TSUP/Inactive_protease-like"/>
</dbReference>
<dbReference type="RefSeq" id="WP_015325106.1">
    <property type="nucleotide sequence ID" value="NC_019977.1"/>
</dbReference>
<accession>L0KXU4</accession>
<dbReference type="HOGENOM" id="CLU_045498_5_4_2"/>
<dbReference type="InterPro" id="IPR002781">
    <property type="entry name" value="TM_pro_TauE-like"/>
</dbReference>
<feature type="transmembrane region" description="Helical" evidence="5">
    <location>
        <begin position="201"/>
        <end position="220"/>
    </location>
</feature>
<keyword evidence="3 5" id="KW-1133">Transmembrane helix</keyword>
<dbReference type="OrthoDB" id="57422at2157"/>
<dbReference type="Pfam" id="PF01925">
    <property type="entry name" value="TauE"/>
    <property type="match status" value="1"/>
</dbReference>
<name>L0KXU4_METHD</name>
<evidence type="ECO:0000256" key="3">
    <source>
        <dbReference type="ARBA" id="ARBA00022989"/>
    </source>
</evidence>
<feature type="transmembrane region" description="Helical" evidence="5">
    <location>
        <begin position="232"/>
        <end position="252"/>
    </location>
</feature>
<feature type="transmembrane region" description="Helical" evidence="5">
    <location>
        <begin position="97"/>
        <end position="115"/>
    </location>
</feature>
<sequence precursor="true">MEFLLFAVMVFFLSMLFSMIGLGGAIVYVPLFYWSGFDLLSAIPMGLLLNTVTSASAAVTYLRKGLVKLPVAIPFIIISMIAAPVGAYCTHLVPVNILLGIFSIIMVLIGTQMLVPEKKFFPATGNQENISSFPLILTSGSIVGFAGGLLGIGGGSLVMPLLIYMGYAVKTAAATSGLIVLFTSFAGLIAHLTSWQPDMELVSYITIAAFLGAQVGSYLMHTRMQPQTLRKMVGMVLWIMAVRMIAGLFGILSDGNL</sequence>
<feature type="transmembrane region" description="Helical" evidence="5">
    <location>
        <begin position="135"/>
        <end position="164"/>
    </location>
</feature>
<feature type="transmembrane region" description="Helical" evidence="5">
    <location>
        <begin position="6"/>
        <end position="32"/>
    </location>
</feature>
<dbReference type="AlphaFoldDB" id="L0KXU4"/>
<dbReference type="GeneID" id="14406267"/>
<evidence type="ECO:0000256" key="4">
    <source>
        <dbReference type="ARBA" id="ARBA00023136"/>
    </source>
</evidence>
<dbReference type="GO" id="GO:0005886">
    <property type="term" value="C:plasma membrane"/>
    <property type="evidence" value="ECO:0007669"/>
    <property type="project" value="UniProtKB-SubCell"/>
</dbReference>
<feature type="transmembrane region" description="Helical" evidence="5">
    <location>
        <begin position="176"/>
        <end position="195"/>
    </location>
</feature>
<gene>
    <name evidence="6" type="ordered locus">Metho_1754</name>
</gene>
<reference evidence="7" key="1">
    <citation type="submission" date="2012-02" db="EMBL/GenBank/DDBJ databases">
        <title>Complete sequence of chromosome of Methanomethylovorans hollandica DSM 15978.</title>
        <authorList>
            <person name="Lucas S."/>
            <person name="Copeland A."/>
            <person name="Lapidus A."/>
            <person name="Glavina del Rio T."/>
            <person name="Dalin E."/>
            <person name="Tice H."/>
            <person name="Bruce D."/>
            <person name="Goodwin L."/>
            <person name="Pitluck S."/>
            <person name="Peters L."/>
            <person name="Mikhailova N."/>
            <person name="Held B."/>
            <person name="Kyrpides N."/>
            <person name="Mavromatis K."/>
            <person name="Ivanova N."/>
            <person name="Brettin T."/>
            <person name="Detter J.C."/>
            <person name="Han C."/>
            <person name="Larimer F."/>
            <person name="Land M."/>
            <person name="Hauser L."/>
            <person name="Markowitz V."/>
            <person name="Cheng J.-F."/>
            <person name="Hugenholtz P."/>
            <person name="Woyke T."/>
            <person name="Wu D."/>
            <person name="Spring S."/>
            <person name="Schroeder M."/>
            <person name="Brambilla E."/>
            <person name="Klenk H.-P."/>
            <person name="Eisen J.A."/>
        </authorList>
    </citation>
    <scope>NUCLEOTIDE SEQUENCE [LARGE SCALE GENOMIC DNA]</scope>
    <source>
        <strain evidence="7">DSM 15978 / NBRC 107637 / DMS1</strain>
    </source>
</reference>
<keyword evidence="7" id="KW-1185">Reference proteome</keyword>
<keyword evidence="5" id="KW-1003">Cell membrane</keyword>
<keyword evidence="4 5" id="KW-0472">Membrane</keyword>
<evidence type="ECO:0000256" key="1">
    <source>
        <dbReference type="ARBA" id="ARBA00004141"/>
    </source>
</evidence>
<feature type="transmembrane region" description="Helical" evidence="5">
    <location>
        <begin position="71"/>
        <end position="90"/>
    </location>
</feature>
<evidence type="ECO:0000313" key="7">
    <source>
        <dbReference type="Proteomes" id="UP000010866"/>
    </source>
</evidence>
<dbReference type="PANTHER" id="PTHR43701:SF2">
    <property type="entry name" value="MEMBRANE TRANSPORTER PROTEIN YJNA-RELATED"/>
    <property type="match status" value="1"/>
</dbReference>
<proteinExistence type="inferred from homology"/>